<keyword evidence="3" id="KW-1185">Reference proteome</keyword>
<proteinExistence type="predicted"/>
<organism evidence="2 3">
    <name type="scientific">Hoyosella altamirensis</name>
    <dbReference type="NCBI Taxonomy" id="616997"/>
    <lineage>
        <taxon>Bacteria</taxon>
        <taxon>Bacillati</taxon>
        <taxon>Actinomycetota</taxon>
        <taxon>Actinomycetes</taxon>
        <taxon>Mycobacteriales</taxon>
        <taxon>Hoyosellaceae</taxon>
        <taxon>Hoyosella</taxon>
    </lineage>
</organism>
<gene>
    <name evidence="2" type="ORF">FHU29_004490</name>
</gene>
<keyword evidence="2" id="KW-0540">Nuclease</keyword>
<evidence type="ECO:0000313" key="3">
    <source>
        <dbReference type="Proteomes" id="UP000567922"/>
    </source>
</evidence>
<keyword evidence="2" id="KW-0255">Endonuclease</keyword>
<dbReference type="SUPFAM" id="SSF52980">
    <property type="entry name" value="Restriction endonuclease-like"/>
    <property type="match status" value="1"/>
</dbReference>
<dbReference type="InterPro" id="IPR019080">
    <property type="entry name" value="YqaJ_viral_recombinase"/>
</dbReference>
<dbReference type="Pfam" id="PF09588">
    <property type="entry name" value="YqaJ"/>
    <property type="match status" value="1"/>
</dbReference>
<dbReference type="InterPro" id="IPR011604">
    <property type="entry name" value="PDDEXK-like_dom_sf"/>
</dbReference>
<accession>A0A839RTW1</accession>
<feature type="domain" description="YqaJ viral recombinase" evidence="1">
    <location>
        <begin position="16"/>
        <end position="146"/>
    </location>
</feature>
<dbReference type="InterPro" id="IPR011335">
    <property type="entry name" value="Restrct_endonuc-II-like"/>
</dbReference>
<evidence type="ECO:0000259" key="1">
    <source>
        <dbReference type="Pfam" id="PF09588"/>
    </source>
</evidence>
<dbReference type="EMBL" id="JACHWS010000005">
    <property type="protein sequence ID" value="MBB3040000.1"/>
    <property type="molecule type" value="Genomic_DNA"/>
</dbReference>
<keyword evidence="2" id="KW-0378">Hydrolase</keyword>
<dbReference type="AlphaFoldDB" id="A0A839RTW1"/>
<evidence type="ECO:0000313" key="2">
    <source>
        <dbReference type="EMBL" id="MBB3040000.1"/>
    </source>
</evidence>
<comment type="caution">
    <text evidence="2">The sequence shown here is derived from an EMBL/GenBank/DDBJ whole genome shotgun (WGS) entry which is preliminary data.</text>
</comment>
<dbReference type="Gene3D" id="3.90.320.10">
    <property type="match status" value="1"/>
</dbReference>
<sequence length="294" mass="33150">MTDSLSPGGAAWQCIMSPSKAAAVLGVSRYESAYRLWHRMKGLVDPEPPRDIFTTGHAMELALAYLWREENPGWQLSPGEVRVAHDRFGFPLVVHLDRRARRGSGHKRIVEFKTARKLEEWGDHFTDQAPADYLVQVVAQQHFTGYTEHPAHLMVMGPYLQHHTYVIEYDAELGAHIEAECRKFMDSLAGDTPPDLDDSIPTYECVRELHPGIEDREVELDDSLARAYLRADAELKAVTKYHRSVKTEVLDRIGDARRAICQGHRIADRRPTGRGAIALYAAKTNPEDLIGETA</sequence>
<protein>
    <submittedName>
        <fullName evidence="2">Putative phage-related endonuclease</fullName>
    </submittedName>
</protein>
<dbReference type="Proteomes" id="UP000567922">
    <property type="component" value="Unassembled WGS sequence"/>
</dbReference>
<dbReference type="OrthoDB" id="3197230at2"/>
<dbReference type="RefSeq" id="WP_064442595.1">
    <property type="nucleotide sequence ID" value="NZ_BDDI01000030.1"/>
</dbReference>
<reference evidence="2 3" key="1">
    <citation type="submission" date="2020-08" db="EMBL/GenBank/DDBJ databases">
        <title>Sequencing the genomes of 1000 actinobacteria strains.</title>
        <authorList>
            <person name="Klenk H.-P."/>
        </authorList>
    </citation>
    <scope>NUCLEOTIDE SEQUENCE [LARGE SCALE GENOMIC DNA]</scope>
    <source>
        <strain evidence="2 3">DSM 45258</strain>
    </source>
</reference>
<name>A0A839RTW1_9ACTN</name>
<dbReference type="GO" id="GO:0004519">
    <property type="term" value="F:endonuclease activity"/>
    <property type="evidence" value="ECO:0007669"/>
    <property type="project" value="UniProtKB-KW"/>
</dbReference>